<reference evidence="1 2" key="1">
    <citation type="submission" date="2024-01" db="EMBL/GenBank/DDBJ databases">
        <title>Complete genome of Cladobotryum mycophilum ATHUM6906.</title>
        <authorList>
            <person name="Christinaki A.C."/>
            <person name="Myridakis A.I."/>
            <person name="Kouvelis V.N."/>
        </authorList>
    </citation>
    <scope>NUCLEOTIDE SEQUENCE [LARGE SCALE GENOMIC DNA]</scope>
    <source>
        <strain evidence="1 2">ATHUM6906</strain>
    </source>
</reference>
<gene>
    <name evidence="1" type="ORF">PT974_04669</name>
</gene>
<keyword evidence="2" id="KW-1185">Reference proteome</keyword>
<dbReference type="EMBL" id="JAVFKD010000004">
    <property type="protein sequence ID" value="KAK5996237.1"/>
    <property type="molecule type" value="Genomic_DNA"/>
</dbReference>
<accession>A0ABR0SVN8</accession>
<protein>
    <submittedName>
        <fullName evidence="1">Uncharacterized protein</fullName>
    </submittedName>
</protein>
<comment type="caution">
    <text evidence="1">The sequence shown here is derived from an EMBL/GenBank/DDBJ whole genome shotgun (WGS) entry which is preliminary data.</text>
</comment>
<organism evidence="1 2">
    <name type="scientific">Cladobotryum mycophilum</name>
    <dbReference type="NCBI Taxonomy" id="491253"/>
    <lineage>
        <taxon>Eukaryota</taxon>
        <taxon>Fungi</taxon>
        <taxon>Dikarya</taxon>
        <taxon>Ascomycota</taxon>
        <taxon>Pezizomycotina</taxon>
        <taxon>Sordariomycetes</taxon>
        <taxon>Hypocreomycetidae</taxon>
        <taxon>Hypocreales</taxon>
        <taxon>Hypocreaceae</taxon>
        <taxon>Cladobotryum</taxon>
    </lineage>
</organism>
<name>A0ABR0SVN8_9HYPO</name>
<sequence>MISTRGGIESLSDVHEIRMMIFWVDTISSLLCDQKPRFPIPLDLIPLLPRTTSSETLTTLLSHLSNLCPDPAVHHLSIISALQDIQDLSTVIESKLSIGGNDLWREEVFLGLRLNPIAHRLLDSSLRSHQDMSFSTLEALRLGAILWILQVKEKSEAYPGSPALGTTTISLIGATLAGLASTCNTSDNYVVTFYGWPDNDPPGPGTAHDCSGRNYKAGGSGSYDDPITIATAPGELNECETIYIPLLKKYGRYEDDCAQCASDWGNGQPHIDIWTGSNSSGGGQSQIDCENNLTSGGRYSIVRDPGKDYEVDSTPLFVPPSTCNRQAVHEDNQAKC</sequence>
<proteinExistence type="predicted"/>
<evidence type="ECO:0000313" key="1">
    <source>
        <dbReference type="EMBL" id="KAK5996237.1"/>
    </source>
</evidence>
<dbReference type="Proteomes" id="UP001338125">
    <property type="component" value="Unassembled WGS sequence"/>
</dbReference>
<evidence type="ECO:0000313" key="2">
    <source>
        <dbReference type="Proteomes" id="UP001338125"/>
    </source>
</evidence>